<feature type="region of interest" description="Disordered" evidence="1">
    <location>
        <begin position="307"/>
        <end position="350"/>
    </location>
</feature>
<feature type="region of interest" description="Disordered" evidence="1">
    <location>
        <begin position="209"/>
        <end position="283"/>
    </location>
</feature>
<reference evidence="2 3" key="6">
    <citation type="journal article" date="1999" name="J. Gen. Virol.">
        <title>The rat cytomegalovirus R32 gene encodes a virion-associated protein that elicits a strong humoral immune response in infected rats.</title>
        <authorList>
            <person name="Beuken E."/>
            <person name="Grauls G."/>
            <person name="Bruggeman C.A."/>
            <person name="Vink C."/>
        </authorList>
    </citation>
    <scope>NUCLEOTIDE SEQUENCE [LARGE SCALE GENOMIC DNA]</scope>
    <source>
        <strain evidence="2 3">Maastricht</strain>
    </source>
</reference>
<reference evidence="2 3" key="1">
    <citation type="journal article" date="1996" name="J. Gen. Virol.">
        <title>Cloning and sequence analysis of the genes encoding DNA polymerase, glycoprotein B, ICP18.5 and major DNA-binding protein of rat cytomegalovirus.</title>
        <authorList>
            <person name="Beuken E."/>
            <person name="Slobbe R."/>
            <person name="Bruggeman C.A."/>
            <person name="Vink C."/>
        </authorList>
    </citation>
    <scope>NUCLEOTIDE SEQUENCE [LARGE SCALE GENOMIC DNA]</scope>
    <source>
        <strain evidence="2 3">Maastricht</strain>
    </source>
</reference>
<dbReference type="KEGG" id="vg:940356"/>
<accession>Q9DWA5</accession>
<dbReference type="RefSeq" id="NP_064196.1">
    <property type="nucleotide sequence ID" value="NC_002512.2"/>
</dbReference>
<reference evidence="2 3" key="8">
    <citation type="journal article" date="2000" name="J. Virol.">
        <title>The r144 major histocompatibility complex class I-like gene of rat cytomegalovirus is dispensable for both acute and long-term infection in the immunocompromised host.</title>
        <authorList>
            <person name="Beisser P.S."/>
            <person name="Kloover J.S."/>
            <person name="Grauls G.E."/>
            <person name="Blok M.J."/>
            <person name="Bruggeman C.A."/>
            <person name="Vink C."/>
        </authorList>
    </citation>
    <scope>NUCLEOTIDE SEQUENCE [LARGE SCALE GENOMIC DNA]</scope>
    <source>
        <strain evidence="2 3">Maastricht</strain>
    </source>
</reference>
<feature type="region of interest" description="Disordered" evidence="1">
    <location>
        <begin position="367"/>
        <end position="510"/>
    </location>
</feature>
<feature type="region of interest" description="Disordered" evidence="1">
    <location>
        <begin position="168"/>
        <end position="191"/>
    </location>
</feature>
<dbReference type="Proteomes" id="UP000008288">
    <property type="component" value="Segment"/>
</dbReference>
<feature type="compositionally biased region" description="Basic residues" evidence="1">
    <location>
        <begin position="412"/>
        <end position="424"/>
    </location>
</feature>
<name>Q9DWA5_RCMVM</name>
<feature type="region of interest" description="Disordered" evidence="1">
    <location>
        <begin position="599"/>
        <end position="683"/>
    </location>
</feature>
<dbReference type="EMBL" id="AF232689">
    <property type="protein sequence ID" value="AAF99185.1"/>
    <property type="molecule type" value="Genomic_DNA"/>
</dbReference>
<feature type="compositionally biased region" description="Low complexity" evidence="1">
    <location>
        <begin position="674"/>
        <end position="683"/>
    </location>
</feature>
<evidence type="ECO:0000313" key="2">
    <source>
        <dbReference type="EMBL" id="AAF99185.1"/>
    </source>
</evidence>
<feature type="compositionally biased region" description="Basic residues" evidence="1">
    <location>
        <begin position="602"/>
        <end position="639"/>
    </location>
</feature>
<reference evidence="2 3" key="4">
    <citation type="journal article" date="1998" name="J. Virol.">
        <title>The R33 G protein-coupled receptor gene of rat cytomegalovirus plays an essential role in the pathogenesis of viral infection.</title>
        <authorList>
            <person name="Beisser P.S."/>
            <person name="Vink C."/>
            <person name="Van Dam J.G."/>
            <person name="Grauls G."/>
            <person name="Vanherle S.J."/>
            <person name="Bruggeman C.A."/>
        </authorList>
    </citation>
    <scope>NUCLEOTIDE SEQUENCE [LARGE SCALE GENOMIC DNA]</scope>
    <source>
        <strain evidence="2 3">Maastricht</strain>
    </source>
</reference>
<feature type="compositionally biased region" description="Basic residues" evidence="1">
    <location>
        <begin position="257"/>
        <end position="276"/>
    </location>
</feature>
<reference evidence="2 3" key="10">
    <citation type="journal article" date="2000" name="Virus Res.">
        <title>Rat cytomegalovirus R89 is a highly conserved gene which expresses a spliced transcript.</title>
        <authorList>
            <person name="Gruijthuijsen Y.K."/>
            <person name="Beuken E."/>
            <person name="Bruggeman C.A."/>
            <person name="Vink C."/>
        </authorList>
    </citation>
    <scope>NUCLEOTIDE SEQUENCE [LARGE SCALE GENOMIC DNA]</scope>
    <source>
        <strain evidence="2 3">Maastricht</strain>
    </source>
</reference>
<reference evidence="2 3" key="9">
    <citation type="journal article" date="2000" name="J. Virol.">
        <title>Complete DNA sequence of the rat cytomegalovirus genome.</title>
        <authorList>
            <person name="Vink C."/>
            <person name="Beuken E."/>
            <person name="Bruggeman C.A."/>
        </authorList>
    </citation>
    <scope>NUCLEOTIDE SEQUENCE [LARGE SCALE GENOMIC DNA]</scope>
    <source>
        <strain evidence="2 3">Maastricht</strain>
    </source>
</reference>
<proteinExistence type="predicted"/>
<reference evidence="2 3" key="2">
    <citation type="journal article" date="1996" name="J. Virol.">
        <title>Structure of the rat cytomegalovirus genome termini.</title>
        <authorList>
            <person name="Vink C."/>
            <person name="Beuken E."/>
            <person name="Bruggeman C.A."/>
        </authorList>
    </citation>
    <scope>NUCLEOTIDE SEQUENCE [LARGE SCALE GENOMIC DNA]</scope>
    <source>
        <strain evidence="2 3">Maastricht</strain>
    </source>
</reference>
<sequence length="683" mass="73263">MVQVREVVGAALQRPHGPGLLEDHHAAIVVGPVVLREAVVAEDRPPQTPPVLGVDLDEDVHRRDVKVRDAALQVEEADAVGESGEGPAVGRQAGEVPAAVVIEVAVEGGKGDHVVSQTAARGGQDVAVHAVVHLPGEPGVEGPPADHAGDPEGEQRLVEGVLAHLERRPPVSQPPHLPEGPLADHDGPVRRVPAPAVRDAEEVVVGSVHGQVPGRPGLSQGRPPEAVEGGHVTFQPHERGDDDVLVGARGGAPLPRAQRRPAARRRRERGGGHRPRPPVPGRVALPVVAQGAPRDGDRTLERDQLAAEQVPRLGRAPAREDLGDGGPVGRGAGREGGHLETVVPVPGPAGGPLGDLVPGLVLVVEDQPPPDLRRDGAVLDGGALPRRLPGRRDDPPDLRQRQRATRPQQPRAKARGRRRGRRVLHAGTDGERTGPRVPYRSALASHGRDLRGSENTRPARPRDPAPDSGAVRHLIIGRRGQTGHGRDRSFLLRPAGDYASSPSDDVNTARRSSTSSFIAAIASTRSSALCPTRARVRASSISARRASTARATSRTVRRASRTTSRVRASVVRRSWSRTRGCSRPRAAATNRFCPTSSWTRMASRRRARPSRWRSRRRRTGRTRRRPGRRRVSSRPRRRWPTPGSRARVSSSPRRPWSRTAPGAGPRCRRPGRGRPPAVRGGRG</sequence>
<feature type="compositionally biased region" description="Low complexity" evidence="1">
    <location>
        <begin position="640"/>
        <end position="665"/>
    </location>
</feature>
<reference evidence="2 3" key="3">
    <citation type="journal article" date="1997" name="J. Gen. Virol.">
        <title>Cloning and functional characterization of the origin of lytic-phase DNA replication of rat cytomegalovirus.</title>
        <authorList>
            <person name="Vink C."/>
            <person name="Beuken E."/>
            <person name="Bruggeman C.A."/>
        </authorList>
    </citation>
    <scope>NUCLEOTIDE SEQUENCE [LARGE SCALE GENOMIC DNA]</scope>
    <source>
        <strain evidence="2 3">Maastricht</strain>
    </source>
</reference>
<organismHost>
    <name type="scientific">Rattus</name>
    <name type="common">rats</name>
    <dbReference type="NCBI Taxonomy" id="10114"/>
</organismHost>
<evidence type="ECO:0000313" key="3">
    <source>
        <dbReference type="Proteomes" id="UP000008288"/>
    </source>
</evidence>
<feature type="compositionally biased region" description="Basic and acidic residues" evidence="1">
    <location>
        <begin position="390"/>
        <end position="400"/>
    </location>
</feature>
<dbReference type="GeneID" id="940356"/>
<gene>
    <name evidence="2" type="primary">r95.1</name>
</gene>
<keyword evidence="3" id="KW-1185">Reference proteome</keyword>
<reference evidence="2 3" key="5">
    <citation type="journal article" date="1998" name="Virology">
        <title>The Maastricht strain and England strain of rat cytomegalovirus represent different betaherpesvirus species rather than strains.</title>
        <authorList>
            <person name="Beisser P.S."/>
            <person name="Kaptein S.J."/>
            <person name="Beuken E."/>
            <person name="Bruggeman C.A."/>
            <person name="Vink C."/>
        </authorList>
    </citation>
    <scope>NUCLEOTIDE SEQUENCE [LARGE SCALE GENOMIC DNA]</scope>
    <source>
        <strain evidence="2 3">Maastricht</strain>
    </source>
</reference>
<organism evidence="2 3">
    <name type="scientific">Rat cytomegalovirus (strain Maastricht)</name>
    <dbReference type="NCBI Taxonomy" id="79700"/>
    <lineage>
        <taxon>Viruses</taxon>
        <taxon>Duplodnaviria</taxon>
        <taxon>Heunggongvirae</taxon>
        <taxon>Peploviricota</taxon>
        <taxon>Herviviricetes</taxon>
        <taxon>Herpesvirales</taxon>
        <taxon>Orthoherpesviridae</taxon>
        <taxon>Betaherpesvirinae</taxon>
        <taxon>Muromegalovirus</taxon>
        <taxon>Muromegalovirus muridbeta2</taxon>
        <taxon>Murid betaherpesvirus 2</taxon>
    </lineage>
</organism>
<reference evidence="2 3" key="7">
    <citation type="journal article" date="1999" name="J. Virol.">
        <title>Deletion of the R78 G protein-coupled receptor gene from rat cytomegalovirus results in an attenuated, syncytium-inducing mutant strain.</title>
        <authorList>
            <person name="Beisser P.S."/>
            <person name="Grauls G."/>
            <person name="Bruggeman C.A."/>
            <person name="Vink C."/>
        </authorList>
    </citation>
    <scope>NUCLEOTIDE SEQUENCE [LARGE SCALE GENOMIC DNA]</scope>
    <source>
        <strain evidence="2 3">Maastricht</strain>
    </source>
</reference>
<protein>
    <submittedName>
        <fullName evidence="2">Pr95.1</fullName>
    </submittedName>
</protein>
<evidence type="ECO:0000256" key="1">
    <source>
        <dbReference type="SAM" id="MobiDB-lite"/>
    </source>
</evidence>